<dbReference type="InterPro" id="IPR050595">
    <property type="entry name" value="Bact_response_regulator"/>
</dbReference>
<protein>
    <submittedName>
        <fullName evidence="4">Response regulator receiver</fullName>
    </submittedName>
</protein>
<dbReference type="EMBL" id="CP000909">
    <property type="protein sequence ID" value="ABY35090.1"/>
    <property type="molecule type" value="Genomic_DNA"/>
</dbReference>
<keyword evidence="5" id="KW-1185">Reference proteome</keyword>
<name>A9WDC3_CHLAA</name>
<organism evidence="4 5">
    <name type="scientific">Chloroflexus aurantiacus (strain ATCC 29366 / DSM 635 / J-10-fl)</name>
    <dbReference type="NCBI Taxonomy" id="324602"/>
    <lineage>
        <taxon>Bacteria</taxon>
        <taxon>Bacillati</taxon>
        <taxon>Chloroflexota</taxon>
        <taxon>Chloroflexia</taxon>
        <taxon>Chloroflexales</taxon>
        <taxon>Chloroflexineae</taxon>
        <taxon>Chloroflexaceae</taxon>
        <taxon>Chloroflexus</taxon>
    </lineage>
</organism>
<gene>
    <name evidence="4" type="ordered locus">Caur_1874</name>
</gene>
<dbReference type="PANTHER" id="PTHR44591:SF3">
    <property type="entry name" value="RESPONSE REGULATORY DOMAIN-CONTAINING PROTEIN"/>
    <property type="match status" value="1"/>
</dbReference>
<evidence type="ECO:0000256" key="2">
    <source>
        <dbReference type="PROSITE-ProRule" id="PRU00169"/>
    </source>
</evidence>
<evidence type="ECO:0000313" key="4">
    <source>
        <dbReference type="EMBL" id="ABY35090.1"/>
    </source>
</evidence>
<dbReference type="PATRIC" id="fig|324602.8.peg.2138"/>
<dbReference type="GO" id="GO:0000156">
    <property type="term" value="F:phosphorelay response regulator activity"/>
    <property type="evidence" value="ECO:0000318"/>
    <property type="project" value="GO_Central"/>
</dbReference>
<reference evidence="5" key="1">
    <citation type="journal article" date="2011" name="BMC Genomics">
        <title>Complete genome sequence of the filamentous anoxygenic phototrophic bacterium Chloroflexus aurantiacus.</title>
        <authorList>
            <person name="Tang K.H."/>
            <person name="Barry K."/>
            <person name="Chertkov O."/>
            <person name="Dalin E."/>
            <person name="Han C.S."/>
            <person name="Hauser L.J."/>
            <person name="Honchak B.M."/>
            <person name="Karbach L.E."/>
            <person name="Land M.L."/>
            <person name="Lapidus A."/>
            <person name="Larimer F.W."/>
            <person name="Mikhailova N."/>
            <person name="Pitluck S."/>
            <person name="Pierson B.K."/>
            <person name="Blankenship R.E."/>
        </authorList>
    </citation>
    <scope>NUCLEOTIDE SEQUENCE [LARGE SCALE GENOMIC DNA]</scope>
    <source>
        <strain evidence="5">ATCC 29366 / DSM 635 / J-10-fl</strain>
    </source>
</reference>
<dbReference type="SUPFAM" id="SSF52172">
    <property type="entry name" value="CheY-like"/>
    <property type="match status" value="1"/>
</dbReference>
<feature type="modified residue" description="4-aspartylphosphate" evidence="2">
    <location>
        <position position="53"/>
    </location>
</feature>
<sequence length="209" mass="23546">MQEPILLVEDDQILQLTLTTMLRRDGYAVDTARNIAEARLAILSRRPRIILLDLGLPDGSGFDILNWLNLEPDRPLIIVTTANDSPKAALEALGLGAFDYLTKPINHETLRYTLRRAVSYDQLRQQVRNYEELRSEVDEARLTVRSAAHHISQALTVIMGEAQLVREEISDPALRVSLDRIVRMAEEAAQTLATLRTNRLLAPREGSVE</sequence>
<dbReference type="GO" id="GO:0032993">
    <property type="term" value="C:protein-DNA complex"/>
    <property type="evidence" value="ECO:0000318"/>
    <property type="project" value="GO_Central"/>
</dbReference>
<evidence type="ECO:0000313" key="5">
    <source>
        <dbReference type="Proteomes" id="UP000002008"/>
    </source>
</evidence>
<dbReference type="EnsemblBacteria" id="ABY35090">
    <property type="protein sequence ID" value="ABY35090"/>
    <property type="gene ID" value="Caur_1874"/>
</dbReference>
<dbReference type="GO" id="GO:0006355">
    <property type="term" value="P:regulation of DNA-templated transcription"/>
    <property type="evidence" value="ECO:0000318"/>
    <property type="project" value="GO_Central"/>
</dbReference>
<dbReference type="HOGENOM" id="CLU_1313593_0_0_0"/>
<dbReference type="AlphaFoldDB" id="A9WDC3"/>
<feature type="domain" description="Response regulatory" evidence="3">
    <location>
        <begin position="4"/>
        <end position="118"/>
    </location>
</feature>
<dbReference type="InterPro" id="IPR001789">
    <property type="entry name" value="Sig_transdc_resp-reg_receiver"/>
</dbReference>
<dbReference type="RefSeq" id="WP_012257744.1">
    <property type="nucleotide sequence ID" value="NC_010175.1"/>
</dbReference>
<dbReference type="Proteomes" id="UP000002008">
    <property type="component" value="Chromosome"/>
</dbReference>
<dbReference type="KEGG" id="cau:Caur_1874"/>
<accession>A9WDC3</accession>
<evidence type="ECO:0000256" key="1">
    <source>
        <dbReference type="ARBA" id="ARBA00022553"/>
    </source>
</evidence>
<dbReference type="Gene3D" id="3.40.50.2300">
    <property type="match status" value="1"/>
</dbReference>
<dbReference type="GO" id="GO:0005829">
    <property type="term" value="C:cytosol"/>
    <property type="evidence" value="ECO:0000318"/>
    <property type="project" value="GO_Central"/>
</dbReference>
<dbReference type="SMART" id="SM00448">
    <property type="entry name" value="REC"/>
    <property type="match status" value="1"/>
</dbReference>
<dbReference type="InParanoid" id="A9WDC3"/>
<dbReference type="Pfam" id="PF00072">
    <property type="entry name" value="Response_reg"/>
    <property type="match status" value="1"/>
</dbReference>
<dbReference type="GO" id="GO:0000976">
    <property type="term" value="F:transcription cis-regulatory region binding"/>
    <property type="evidence" value="ECO:0000318"/>
    <property type="project" value="GO_Central"/>
</dbReference>
<proteinExistence type="predicted"/>
<keyword evidence="1 2" id="KW-0597">Phosphoprotein</keyword>
<evidence type="ECO:0000259" key="3">
    <source>
        <dbReference type="PROSITE" id="PS50110"/>
    </source>
</evidence>
<dbReference type="PROSITE" id="PS50110">
    <property type="entry name" value="RESPONSE_REGULATORY"/>
    <property type="match status" value="1"/>
</dbReference>
<dbReference type="PANTHER" id="PTHR44591">
    <property type="entry name" value="STRESS RESPONSE REGULATOR PROTEIN 1"/>
    <property type="match status" value="1"/>
</dbReference>
<dbReference type="InterPro" id="IPR011006">
    <property type="entry name" value="CheY-like_superfamily"/>
</dbReference>
<dbReference type="STRING" id="324602.Caur_1874"/>
<dbReference type="eggNOG" id="COG0745">
    <property type="taxonomic scope" value="Bacteria"/>
</dbReference>